<dbReference type="Gene3D" id="1.25.40.10">
    <property type="entry name" value="Tetratricopeptide repeat domain"/>
    <property type="match status" value="2"/>
</dbReference>
<gene>
    <name evidence="1" type="ORF">GHO28_27820</name>
</gene>
<dbReference type="InterPro" id="IPR050767">
    <property type="entry name" value="Sel1_AlgK"/>
</dbReference>
<organism evidence="1 2">
    <name type="scientific">Pseudomonas helleri</name>
    <dbReference type="NCBI Taxonomy" id="1608996"/>
    <lineage>
        <taxon>Bacteria</taxon>
        <taxon>Pseudomonadati</taxon>
        <taxon>Pseudomonadota</taxon>
        <taxon>Gammaproteobacteria</taxon>
        <taxon>Pseudomonadales</taxon>
        <taxon>Pseudomonadaceae</taxon>
        <taxon>Pseudomonas</taxon>
    </lineage>
</organism>
<sequence length="186" mass="21364">AQHNLGYIYNNGNYGPQAVHIAIKWYLLAANQGHMLAQHNLSQVYLTNKDVHNFEQAFRWALLSAERDHAPAQFQLGQMYRQALVIAQDYNEAVKWCRLSADQGNAAAQCNLGFMYLKGHGVPKDIDQSKIWYQLAAKNGHEGAKKQINYFRSTPQIQKVNDYCCWRCGARFQDMMKHTLDEKNCP</sequence>
<dbReference type="SUPFAM" id="SSF81901">
    <property type="entry name" value="HCP-like"/>
    <property type="match status" value="1"/>
</dbReference>
<dbReference type="AlphaFoldDB" id="A0A6I1WXS2"/>
<dbReference type="SMART" id="SM00671">
    <property type="entry name" value="SEL1"/>
    <property type="match status" value="4"/>
</dbReference>
<accession>A0A6I1WXS2</accession>
<protein>
    <recommendedName>
        <fullName evidence="3">Sel1 repeat family protein</fullName>
    </recommendedName>
</protein>
<dbReference type="Pfam" id="PF08238">
    <property type="entry name" value="Sel1"/>
    <property type="match status" value="4"/>
</dbReference>
<comment type="caution">
    <text evidence="1">The sequence shown here is derived from an EMBL/GenBank/DDBJ whole genome shotgun (WGS) entry which is preliminary data.</text>
</comment>
<evidence type="ECO:0000313" key="2">
    <source>
        <dbReference type="Proteomes" id="UP000466863"/>
    </source>
</evidence>
<dbReference type="PANTHER" id="PTHR11102:SF160">
    <property type="entry name" value="ERAD-ASSOCIATED E3 UBIQUITIN-PROTEIN LIGASE COMPONENT HRD3"/>
    <property type="match status" value="1"/>
</dbReference>
<evidence type="ECO:0000313" key="1">
    <source>
        <dbReference type="EMBL" id="MQU46267.1"/>
    </source>
</evidence>
<dbReference type="InterPro" id="IPR011990">
    <property type="entry name" value="TPR-like_helical_dom_sf"/>
</dbReference>
<feature type="non-terminal residue" evidence="1">
    <location>
        <position position="186"/>
    </location>
</feature>
<reference evidence="1 2" key="1">
    <citation type="submission" date="2019-10" db="EMBL/GenBank/DDBJ databases">
        <title>Evaluation of single-gene subtyping targets for Pseudomonas.</title>
        <authorList>
            <person name="Reichler S.J."/>
            <person name="Orsi R.H."/>
            <person name="Wiedmann M."/>
            <person name="Martin N.H."/>
            <person name="Murphy S.I."/>
        </authorList>
    </citation>
    <scope>NUCLEOTIDE SEQUENCE [LARGE SCALE GENOMIC DNA]</scope>
    <source>
        <strain evidence="1 2">FSL R10-1876</strain>
    </source>
</reference>
<dbReference type="InterPro" id="IPR006597">
    <property type="entry name" value="Sel1-like"/>
</dbReference>
<dbReference type="PANTHER" id="PTHR11102">
    <property type="entry name" value="SEL-1-LIKE PROTEIN"/>
    <property type="match status" value="1"/>
</dbReference>
<dbReference type="Proteomes" id="UP000466863">
    <property type="component" value="Unassembled WGS sequence"/>
</dbReference>
<proteinExistence type="predicted"/>
<dbReference type="EMBL" id="WIVV01000369">
    <property type="protein sequence ID" value="MQU46267.1"/>
    <property type="molecule type" value="Genomic_DNA"/>
</dbReference>
<feature type="non-terminal residue" evidence="1">
    <location>
        <position position="1"/>
    </location>
</feature>
<name>A0A6I1WXS2_9PSED</name>
<evidence type="ECO:0008006" key="3">
    <source>
        <dbReference type="Google" id="ProtNLM"/>
    </source>
</evidence>